<comment type="caution">
    <text evidence="1">The sequence shown here is derived from an EMBL/GenBank/DDBJ whole genome shotgun (WGS) entry which is preliminary data.</text>
</comment>
<dbReference type="Pfam" id="PF09814">
    <property type="entry name" value="HECT_2"/>
    <property type="match status" value="1"/>
</dbReference>
<dbReference type="GO" id="GO:0030332">
    <property type="term" value="F:cyclin binding"/>
    <property type="evidence" value="ECO:0007669"/>
    <property type="project" value="TreeGrafter"/>
</dbReference>
<reference evidence="3 4" key="1">
    <citation type="journal article" date="2019" name="Sci. Rep.">
        <title>Comparative genomics of chytrid fungi reveal insights into the obligate biotrophic and pathogenic lifestyle of Synchytrium endobioticum.</title>
        <authorList>
            <person name="van de Vossenberg B.T.L.H."/>
            <person name="Warris S."/>
            <person name="Nguyen H.D.T."/>
            <person name="van Gent-Pelzer M.P.E."/>
            <person name="Joly D.L."/>
            <person name="van de Geest H.C."/>
            <person name="Bonants P.J.M."/>
            <person name="Smith D.S."/>
            <person name="Levesque C.A."/>
            <person name="van der Lee T.A.J."/>
        </authorList>
    </citation>
    <scope>NUCLEOTIDE SEQUENCE [LARGE SCALE GENOMIC DNA]</scope>
    <source>
        <strain evidence="1 4">LEV6574</strain>
        <strain evidence="2 3">MB42</strain>
    </source>
</reference>
<dbReference type="InterPro" id="IPR019193">
    <property type="entry name" value="UBQ-conj_enz_E2-bd_prot"/>
</dbReference>
<evidence type="ECO:0008006" key="5">
    <source>
        <dbReference type="Google" id="ProtNLM"/>
    </source>
</evidence>
<dbReference type="PANTHER" id="PTHR31531:SF2">
    <property type="entry name" value="E3 UBIQUITIN-PROTEIN LIGASE E3D"/>
    <property type="match status" value="1"/>
</dbReference>
<proteinExistence type="predicted"/>
<dbReference type="VEuPathDB" id="FungiDB:SeMB42_g02668"/>
<protein>
    <recommendedName>
        <fullName evidence="5">Ubiquitin-conjugating enzyme E2-binding protein</fullName>
    </recommendedName>
</protein>
<dbReference type="EMBL" id="QEAN01000085">
    <property type="protein sequence ID" value="TPX49270.1"/>
    <property type="molecule type" value="Genomic_DNA"/>
</dbReference>
<evidence type="ECO:0000313" key="4">
    <source>
        <dbReference type="Proteomes" id="UP000320475"/>
    </source>
</evidence>
<dbReference type="STRING" id="286115.A0A507DBK4"/>
<dbReference type="OrthoDB" id="66510at2759"/>
<dbReference type="Proteomes" id="UP000320475">
    <property type="component" value="Unassembled WGS sequence"/>
</dbReference>
<evidence type="ECO:0000313" key="1">
    <source>
        <dbReference type="EMBL" id="TPX48290.1"/>
    </source>
</evidence>
<dbReference type="GO" id="GO:0005829">
    <property type="term" value="C:cytosol"/>
    <property type="evidence" value="ECO:0007669"/>
    <property type="project" value="TreeGrafter"/>
</dbReference>
<dbReference type="GO" id="GO:0043161">
    <property type="term" value="P:proteasome-mediated ubiquitin-dependent protein catabolic process"/>
    <property type="evidence" value="ECO:0007669"/>
    <property type="project" value="TreeGrafter"/>
</dbReference>
<dbReference type="GO" id="GO:0051865">
    <property type="term" value="P:protein autoubiquitination"/>
    <property type="evidence" value="ECO:0007669"/>
    <property type="project" value="TreeGrafter"/>
</dbReference>
<dbReference type="GO" id="GO:0031624">
    <property type="term" value="F:ubiquitin conjugating enzyme binding"/>
    <property type="evidence" value="ECO:0007669"/>
    <property type="project" value="TreeGrafter"/>
</dbReference>
<dbReference type="GO" id="GO:0000209">
    <property type="term" value="P:protein polyubiquitination"/>
    <property type="evidence" value="ECO:0007669"/>
    <property type="project" value="TreeGrafter"/>
</dbReference>
<dbReference type="Proteomes" id="UP000317494">
    <property type="component" value="Unassembled WGS sequence"/>
</dbReference>
<dbReference type="GO" id="GO:0005634">
    <property type="term" value="C:nucleus"/>
    <property type="evidence" value="ECO:0007669"/>
    <property type="project" value="TreeGrafter"/>
</dbReference>
<dbReference type="GO" id="GO:0000151">
    <property type="term" value="C:ubiquitin ligase complex"/>
    <property type="evidence" value="ECO:0007669"/>
    <property type="project" value="TreeGrafter"/>
</dbReference>
<organism evidence="1 4">
    <name type="scientific">Synchytrium endobioticum</name>
    <dbReference type="NCBI Taxonomy" id="286115"/>
    <lineage>
        <taxon>Eukaryota</taxon>
        <taxon>Fungi</taxon>
        <taxon>Fungi incertae sedis</taxon>
        <taxon>Chytridiomycota</taxon>
        <taxon>Chytridiomycota incertae sedis</taxon>
        <taxon>Chytridiomycetes</taxon>
        <taxon>Synchytriales</taxon>
        <taxon>Synchytriaceae</taxon>
        <taxon>Synchytrium</taxon>
    </lineage>
</organism>
<dbReference type="AlphaFoldDB" id="A0A507DBK4"/>
<accession>A0A507DBK4</accession>
<name>A0A507DBK4_9FUNG</name>
<keyword evidence="3" id="KW-1185">Reference proteome</keyword>
<dbReference type="GO" id="GO:0061630">
    <property type="term" value="F:ubiquitin protein ligase activity"/>
    <property type="evidence" value="ECO:0007669"/>
    <property type="project" value="TreeGrafter"/>
</dbReference>
<gene>
    <name evidence="1" type="ORF">SeLEV6574_g02119</name>
    <name evidence="2" type="ORF">SeMB42_g02668</name>
</gene>
<evidence type="ECO:0000313" key="2">
    <source>
        <dbReference type="EMBL" id="TPX49270.1"/>
    </source>
</evidence>
<dbReference type="GO" id="GO:0006513">
    <property type="term" value="P:protein monoubiquitination"/>
    <property type="evidence" value="ECO:0007669"/>
    <property type="project" value="TreeGrafter"/>
</dbReference>
<evidence type="ECO:0000313" key="3">
    <source>
        <dbReference type="Proteomes" id="UP000317494"/>
    </source>
</evidence>
<dbReference type="PANTHER" id="PTHR31531">
    <property type="entry name" value="E3 UBIQUITIN-PROTEIN LIGASE E3D FAMILY MEMBER"/>
    <property type="match status" value="1"/>
</dbReference>
<sequence>MATILDTNSLEFECINPYTALSLKLCHRITCRGCHAELLTPPGEQNATVATEKEDRFKRILDLPSTYWHEVVDCWMCHTEDYSKMITPNGWLHPKSKGDLLVGSAFVVLHDEDIRIDAIQTVKLTHQNQTSRLKSPWKSFKCKNCALPLGETVGFHDTKESEAEAYDENANQASFKLYKYAVDFWMQTDQPGAHYTFPVYLAHDLLESASSNASYRHVIWSFRHDEDVKAIPFMLLWLLNPDVRIGSINLNSGNGGRGGDLELRCRPALKVLYMDCRGSLDSVSAKIRSSWLSSKTIERLTFPIPQCTELLTTLDESATEYIPQSKRTLNGLNVGYLFVE</sequence>
<dbReference type="EMBL" id="QEAM01000055">
    <property type="protein sequence ID" value="TPX48290.1"/>
    <property type="molecule type" value="Genomic_DNA"/>
</dbReference>